<dbReference type="RefSeq" id="WP_010840909.1">
    <property type="nucleotide sequence ID" value="NZ_AQPW01000002.1"/>
</dbReference>
<comment type="caution">
    <text evidence="4">The sequence shown here is derived from an EMBL/GenBank/DDBJ whole genome shotgun (WGS) entry which is preliminary data.</text>
</comment>
<dbReference type="Proteomes" id="UP000013569">
    <property type="component" value="Unassembled WGS sequence"/>
</dbReference>
<sequence length="185" mass="20117">MDDIAVAVELVTDPAAAASVADVAARTFPLACPPHATPDDISGFIENNLRENNFREHIAEPQTDVLVARDGAGGPIVGYALVFHREPTDPDVCAVVTGRPVTEVSKLYVVPDHHSRQGASPSRLLMTAALERARSHGSSVVWLGVNQQNVRAQRFYAKMDFTRVGEKTFTLGDSVEHDYVLTLRL</sequence>
<dbReference type="Pfam" id="PF00583">
    <property type="entry name" value="Acetyltransf_1"/>
    <property type="match status" value="1"/>
</dbReference>
<evidence type="ECO:0000313" key="4">
    <source>
        <dbReference type="EMBL" id="EON34367.1"/>
    </source>
</evidence>
<reference evidence="4 5" key="1">
    <citation type="journal article" date="2013" name="Genome Announc.">
        <title>Draft Genome Sequence of a Benzothiophene-Desulfurizing Bacterium, Gordona terrae Strain C-6.</title>
        <authorList>
            <person name="Wang W."/>
            <person name="Ma T."/>
            <person name="Ren Y."/>
            <person name="Li G."/>
        </authorList>
    </citation>
    <scope>NUCLEOTIDE SEQUENCE [LARGE SCALE GENOMIC DNA]</scope>
    <source>
        <strain evidence="4 5">C-6</strain>
    </source>
</reference>
<dbReference type="SUPFAM" id="SSF55729">
    <property type="entry name" value="Acyl-CoA N-acyltransferases (Nat)"/>
    <property type="match status" value="1"/>
</dbReference>
<dbReference type="InterPro" id="IPR050832">
    <property type="entry name" value="Bact_Acetyltransf"/>
</dbReference>
<keyword evidence="1 4" id="KW-0808">Transferase</keyword>
<dbReference type="EMBL" id="AQPW01000002">
    <property type="protein sequence ID" value="EON34367.1"/>
    <property type="molecule type" value="Genomic_DNA"/>
</dbReference>
<dbReference type="AlphaFoldDB" id="R7YEH8"/>
<evidence type="ECO:0000256" key="1">
    <source>
        <dbReference type="ARBA" id="ARBA00022679"/>
    </source>
</evidence>
<dbReference type="OrthoDB" id="143110at2"/>
<dbReference type="PROSITE" id="PS51186">
    <property type="entry name" value="GNAT"/>
    <property type="match status" value="1"/>
</dbReference>
<dbReference type="InterPro" id="IPR016181">
    <property type="entry name" value="Acyl_CoA_acyltransferase"/>
</dbReference>
<dbReference type="PATRIC" id="fig|1316928.3.peg.432"/>
<dbReference type="Gene3D" id="3.40.630.30">
    <property type="match status" value="1"/>
</dbReference>
<keyword evidence="2" id="KW-0012">Acyltransferase</keyword>
<evidence type="ECO:0000313" key="5">
    <source>
        <dbReference type="Proteomes" id="UP000013569"/>
    </source>
</evidence>
<proteinExistence type="predicted"/>
<dbReference type="CDD" id="cd04301">
    <property type="entry name" value="NAT_SF"/>
    <property type="match status" value="1"/>
</dbReference>
<name>R7YEH8_9ACTN</name>
<dbReference type="InterPro" id="IPR000182">
    <property type="entry name" value="GNAT_dom"/>
</dbReference>
<organism evidence="4 5">
    <name type="scientific">Gordonia terrae C-6</name>
    <dbReference type="NCBI Taxonomy" id="1316928"/>
    <lineage>
        <taxon>Bacteria</taxon>
        <taxon>Bacillati</taxon>
        <taxon>Actinomycetota</taxon>
        <taxon>Actinomycetes</taxon>
        <taxon>Mycobacteriales</taxon>
        <taxon>Gordoniaceae</taxon>
        <taxon>Gordonia</taxon>
    </lineage>
</organism>
<gene>
    <name evidence="4" type="ORF">GTC6_02130</name>
</gene>
<feature type="domain" description="N-acetyltransferase" evidence="3">
    <location>
        <begin position="6"/>
        <end position="185"/>
    </location>
</feature>
<accession>R7YEH8</accession>
<dbReference type="PANTHER" id="PTHR43877">
    <property type="entry name" value="AMINOALKYLPHOSPHONATE N-ACETYLTRANSFERASE-RELATED-RELATED"/>
    <property type="match status" value="1"/>
</dbReference>
<evidence type="ECO:0000256" key="2">
    <source>
        <dbReference type="ARBA" id="ARBA00023315"/>
    </source>
</evidence>
<evidence type="ECO:0000259" key="3">
    <source>
        <dbReference type="PROSITE" id="PS51186"/>
    </source>
</evidence>
<protein>
    <submittedName>
        <fullName evidence="4">GCN5-like N-acetyltransferase</fullName>
    </submittedName>
</protein>
<dbReference type="GO" id="GO:0016747">
    <property type="term" value="F:acyltransferase activity, transferring groups other than amino-acyl groups"/>
    <property type="evidence" value="ECO:0007669"/>
    <property type="project" value="InterPro"/>
</dbReference>